<proteinExistence type="predicted"/>
<sequence length="117" mass="13207">MKKMYKKSPVTDQSKQDKTNSNFIIQPTNDTVKPVNCLVKINITQLGDHFQNDISYQEAKLIKDLVSGKEIQVLTGDSIQKSIDHLVDLGIFKLRRNQKNINSHTAHANSSEKGVKD</sequence>
<dbReference type="RefSeq" id="WP_062916700.1">
    <property type="nucleotide sequence ID" value="NZ_CP012288.1"/>
</dbReference>
<protein>
    <submittedName>
        <fullName evidence="2">Uncharacterized protein</fullName>
    </submittedName>
</protein>
<accession>A0ABN4NAC4</accession>
<evidence type="ECO:0000313" key="2">
    <source>
        <dbReference type="EMBL" id="AMV67629.1"/>
    </source>
</evidence>
<reference evidence="2 3" key="1">
    <citation type="journal article" date="2016" name="PLoS ONE">
        <title>The Identification of Novel Diagnostic Marker Genes for the Detection of Beer Spoiling Pediococcus damnosus Strains Using the BlAst Diagnostic Gene findEr.</title>
        <authorList>
            <person name="Behr J."/>
            <person name="Geissler A.J."/>
            <person name="Schmid J."/>
            <person name="Zehe A."/>
            <person name="Vogel R.F."/>
        </authorList>
    </citation>
    <scope>NUCLEOTIDE SEQUENCE [LARGE SCALE GENOMIC DNA]</scope>
    <source>
        <strain evidence="2 3">TMW 2.1535</strain>
    </source>
</reference>
<evidence type="ECO:0000313" key="3">
    <source>
        <dbReference type="Proteomes" id="UP000076244"/>
    </source>
</evidence>
<dbReference type="Proteomes" id="UP000076244">
    <property type="component" value="Chromosome"/>
</dbReference>
<gene>
    <name evidence="2" type="ORF">ADU72_1704</name>
</gene>
<organism evidence="2 3">
    <name type="scientific">Pediococcus damnosus</name>
    <dbReference type="NCBI Taxonomy" id="51663"/>
    <lineage>
        <taxon>Bacteria</taxon>
        <taxon>Bacillati</taxon>
        <taxon>Bacillota</taxon>
        <taxon>Bacilli</taxon>
        <taxon>Lactobacillales</taxon>
        <taxon>Lactobacillaceae</taxon>
        <taxon>Pediococcus</taxon>
    </lineage>
</organism>
<name>A0ABN4NAC4_9LACO</name>
<feature type="region of interest" description="Disordered" evidence="1">
    <location>
        <begin position="1"/>
        <end position="26"/>
    </location>
</feature>
<dbReference type="EMBL" id="CP012288">
    <property type="protein sequence ID" value="AMV67629.1"/>
    <property type="molecule type" value="Genomic_DNA"/>
</dbReference>
<evidence type="ECO:0000256" key="1">
    <source>
        <dbReference type="SAM" id="MobiDB-lite"/>
    </source>
</evidence>
<keyword evidence="3" id="KW-1185">Reference proteome</keyword>